<evidence type="ECO:0000256" key="2">
    <source>
        <dbReference type="ARBA" id="ARBA00022452"/>
    </source>
</evidence>
<reference evidence="7" key="1">
    <citation type="submission" date="2018-06" db="EMBL/GenBank/DDBJ databases">
        <authorList>
            <person name="Zhirakovskaya E."/>
        </authorList>
    </citation>
    <scope>NUCLEOTIDE SEQUENCE</scope>
</reference>
<evidence type="ECO:0008006" key="8">
    <source>
        <dbReference type="Google" id="ProtNLM"/>
    </source>
</evidence>
<dbReference type="PANTHER" id="PTHR30026:SF20">
    <property type="entry name" value="OUTER MEMBRANE PROTEIN TOLC"/>
    <property type="match status" value="1"/>
</dbReference>
<dbReference type="AlphaFoldDB" id="A0A3B0XQQ3"/>
<dbReference type="GO" id="GO:1990281">
    <property type="term" value="C:efflux pump complex"/>
    <property type="evidence" value="ECO:0007669"/>
    <property type="project" value="TreeGrafter"/>
</dbReference>
<keyword evidence="4" id="KW-0472">Membrane</keyword>
<dbReference type="GO" id="GO:0009279">
    <property type="term" value="C:cell outer membrane"/>
    <property type="evidence" value="ECO:0007669"/>
    <property type="project" value="UniProtKB-SubCell"/>
</dbReference>
<dbReference type="EMBL" id="UOFH01000014">
    <property type="protein sequence ID" value="VAW58504.1"/>
    <property type="molecule type" value="Genomic_DNA"/>
</dbReference>
<dbReference type="InterPro" id="IPR051906">
    <property type="entry name" value="TolC-like"/>
</dbReference>
<accession>A0A3B0XQQ3</accession>
<dbReference type="SUPFAM" id="SSF56954">
    <property type="entry name" value="Outer membrane efflux proteins (OEP)"/>
    <property type="match status" value="1"/>
</dbReference>
<proteinExistence type="predicted"/>
<feature type="coiled-coil region" evidence="6">
    <location>
        <begin position="372"/>
        <end position="427"/>
    </location>
</feature>
<gene>
    <name evidence="7" type="ORF">MNBD_GAMMA08-2528</name>
</gene>
<dbReference type="GO" id="GO:0015562">
    <property type="term" value="F:efflux transmembrane transporter activity"/>
    <property type="evidence" value="ECO:0007669"/>
    <property type="project" value="InterPro"/>
</dbReference>
<keyword evidence="2" id="KW-1134">Transmembrane beta strand</keyword>
<sequence>MLITICRFIVIINLLFSVSVAQAETMNIQQVLQRVIDHYPAIKAAAFQVEKARQENIKVENQLSWILNSNAGYNRSVSLFGTPTDRYDLGGNLNRSLDNGGVLDVNANVTRDDATTTFGPTTPNPLTKSRLDVNYRHRFEKGAGNPLYAEGLQAAEAGEKIAVSDKLSLYDQLASQVIEIYLAVAATQARIKNIDKTIARTQRLKKYIQKEFQLGLTEEKDVLQVDARLSINRADKKSLQVIWNQQLISLNRLMRRQWDKPMTPNIEIDRLQNKNYEDVYAQSLQHSPELKRIEARIQLAESDIRTSRDQRKDNLDLVMFLGNELNQGDFPNGKLDESEVVGGVSIEFNRGLDKSGFDAQIRQAHFDKGLALQDKKQVLEDLQYNVASLLTEIDSSELALSAFKESVNAEQEKLDEAIERYKDGRIETDRIIDFESELAVAELSADLQAIELIRRYHQLNLVRGGIWKNIFLPEFSFDEATIENKKNNEKGIQ</sequence>
<evidence type="ECO:0000256" key="3">
    <source>
        <dbReference type="ARBA" id="ARBA00022692"/>
    </source>
</evidence>
<evidence type="ECO:0000256" key="4">
    <source>
        <dbReference type="ARBA" id="ARBA00023136"/>
    </source>
</evidence>
<keyword evidence="3" id="KW-0812">Transmembrane</keyword>
<comment type="subcellular location">
    <subcellularLocation>
        <location evidence="1">Cell outer membrane</location>
    </subcellularLocation>
</comment>
<keyword evidence="5" id="KW-0998">Cell outer membrane</keyword>
<evidence type="ECO:0000256" key="5">
    <source>
        <dbReference type="ARBA" id="ARBA00023237"/>
    </source>
</evidence>
<evidence type="ECO:0000256" key="6">
    <source>
        <dbReference type="SAM" id="Coils"/>
    </source>
</evidence>
<dbReference type="Gene3D" id="1.20.1600.10">
    <property type="entry name" value="Outer membrane efflux proteins (OEP)"/>
    <property type="match status" value="1"/>
</dbReference>
<organism evidence="7">
    <name type="scientific">hydrothermal vent metagenome</name>
    <dbReference type="NCBI Taxonomy" id="652676"/>
    <lineage>
        <taxon>unclassified sequences</taxon>
        <taxon>metagenomes</taxon>
        <taxon>ecological metagenomes</taxon>
    </lineage>
</organism>
<protein>
    <recommendedName>
        <fullName evidence="8">Outer membrane efflux protein</fullName>
    </recommendedName>
</protein>
<dbReference type="GO" id="GO:0015288">
    <property type="term" value="F:porin activity"/>
    <property type="evidence" value="ECO:0007669"/>
    <property type="project" value="TreeGrafter"/>
</dbReference>
<dbReference type="PANTHER" id="PTHR30026">
    <property type="entry name" value="OUTER MEMBRANE PROTEIN TOLC"/>
    <property type="match status" value="1"/>
</dbReference>
<evidence type="ECO:0000256" key="1">
    <source>
        <dbReference type="ARBA" id="ARBA00004442"/>
    </source>
</evidence>
<keyword evidence="6" id="KW-0175">Coiled coil</keyword>
<name>A0A3B0XQQ3_9ZZZZ</name>
<evidence type="ECO:0000313" key="7">
    <source>
        <dbReference type="EMBL" id="VAW58504.1"/>
    </source>
</evidence>